<dbReference type="EMBL" id="CYKH01000141">
    <property type="protein sequence ID" value="CUE72947.1"/>
    <property type="molecule type" value="Genomic_DNA"/>
</dbReference>
<dbReference type="AlphaFoldDB" id="A0A0S4IMT7"/>
<evidence type="ECO:0000313" key="2">
    <source>
        <dbReference type="Proteomes" id="UP000051952"/>
    </source>
</evidence>
<dbReference type="Proteomes" id="UP000051952">
    <property type="component" value="Unassembled WGS sequence"/>
</dbReference>
<sequence length="139" mass="16306">MSLFGGREGSEEAYITDITNLSPNYTNESNCQRFWSRLMMCLRESQELDVLYDCRSRVIDLRECGQRHKQSLWVFRESIASMKHEKEFKKWLHDYDENFGHPPLLEAVRKVKAKVDAEGGVSILHPTVFKDPDVYIPKH</sequence>
<organism evidence="1 2">
    <name type="scientific">Bodo saltans</name>
    <name type="common">Flagellated protozoan</name>
    <dbReference type="NCBI Taxonomy" id="75058"/>
    <lineage>
        <taxon>Eukaryota</taxon>
        <taxon>Discoba</taxon>
        <taxon>Euglenozoa</taxon>
        <taxon>Kinetoplastea</taxon>
        <taxon>Metakinetoplastina</taxon>
        <taxon>Eubodonida</taxon>
        <taxon>Bodonidae</taxon>
        <taxon>Bodo</taxon>
    </lineage>
</organism>
<proteinExistence type="predicted"/>
<accession>A0A0S4IMT7</accession>
<dbReference type="OMA" id="YIPRRAK"/>
<keyword evidence="2" id="KW-1185">Reference proteome</keyword>
<dbReference type="OrthoDB" id="268516at2759"/>
<gene>
    <name evidence="1" type="ORF">BSAL_54640</name>
</gene>
<protein>
    <submittedName>
        <fullName evidence="1">Uncharacterized protein</fullName>
    </submittedName>
</protein>
<reference evidence="2" key="1">
    <citation type="submission" date="2015-09" db="EMBL/GenBank/DDBJ databases">
        <authorList>
            <consortium name="Pathogen Informatics"/>
        </authorList>
    </citation>
    <scope>NUCLEOTIDE SEQUENCE [LARGE SCALE GENOMIC DNA]</scope>
    <source>
        <strain evidence="2">Lake Konstanz</strain>
    </source>
</reference>
<evidence type="ECO:0000313" key="1">
    <source>
        <dbReference type="EMBL" id="CUE72947.1"/>
    </source>
</evidence>
<name>A0A0S4IMT7_BODSA</name>
<dbReference type="VEuPathDB" id="TriTrypDB:BSAL_54640"/>